<dbReference type="PROSITE" id="PS51999">
    <property type="entry name" value="ZF_GRF"/>
    <property type="match status" value="1"/>
</dbReference>
<feature type="compositionally biased region" description="Polar residues" evidence="6">
    <location>
        <begin position="304"/>
        <end position="313"/>
    </location>
</feature>
<feature type="region of interest" description="Disordered" evidence="6">
    <location>
        <begin position="275"/>
        <end position="320"/>
    </location>
</feature>
<feature type="coiled-coil region" evidence="5">
    <location>
        <begin position="464"/>
        <end position="540"/>
    </location>
</feature>
<dbReference type="InterPro" id="IPR010666">
    <property type="entry name" value="Znf_GRF"/>
</dbReference>
<dbReference type="GO" id="GO:0008270">
    <property type="term" value="F:zinc ion binding"/>
    <property type="evidence" value="ECO:0007669"/>
    <property type="project" value="UniProtKB-KW"/>
</dbReference>
<dbReference type="EMBL" id="CAJVPV010001604">
    <property type="protein sequence ID" value="CAG8502563.1"/>
    <property type="molecule type" value="Genomic_DNA"/>
</dbReference>
<keyword evidence="5" id="KW-0175">Coiled coil</keyword>
<feature type="domain" description="GRF-type" evidence="7">
    <location>
        <begin position="223"/>
        <end position="266"/>
    </location>
</feature>
<evidence type="ECO:0000256" key="3">
    <source>
        <dbReference type="ARBA" id="ARBA00022833"/>
    </source>
</evidence>
<evidence type="ECO:0000259" key="7">
    <source>
        <dbReference type="PROSITE" id="PS51999"/>
    </source>
</evidence>
<gene>
    <name evidence="8" type="ORF">AMORRO_LOCUS3325</name>
</gene>
<feature type="region of interest" description="Disordered" evidence="6">
    <location>
        <begin position="375"/>
        <end position="438"/>
    </location>
</feature>
<sequence>MASTAMFESFQPPYLPDNSSASSNASTQLEVISQNPVLENTDVVTHKSGANTRRSSQSTNILLSDNEDQHRGLSATREVTSIMTNTNFIPGTLTKNVDVGTGKLIHKPSKISDNRSNTPAIVISLLDSPTDSGDNEIPSVNDPTVENTITETTNTSKFTSSGTIIHNRLNAFVNQNSSTNLITEETSGDLDLSMVVENPTDYEPTILGTLNSIRRKPLRVMRCEHEELAILREVKKDNKNKGRKFFSCPRYETGEQCNYFRWEEAQYLPPRLPSHREDYVPTHQRVSRDTNPATLLSSDRPATASRSRSQTIPIPSHEVSVVIERLPNHKATTNQNQQEASVQQTKASNNDLLELTAEDMDPSWFLGVIEEEQARNASAKSKNNNNNRENDEHDNTDYFNKAIVNSRDTMGNISSSPDNSQVGVRNTTATDEPSLNSLPSSFESWSQVPTFTSKQLLDVVLNHIRTQEQYNVVYEENMEKMRKERDQALEDLRKAQEQIASLKRDLERSSLMTNILNSQKRLLEIEKEQLEDNSNPLKRNKSIF</sequence>
<reference evidence="8" key="1">
    <citation type="submission" date="2021-06" db="EMBL/GenBank/DDBJ databases">
        <authorList>
            <person name="Kallberg Y."/>
            <person name="Tangrot J."/>
            <person name="Rosling A."/>
        </authorList>
    </citation>
    <scope>NUCLEOTIDE SEQUENCE</scope>
    <source>
        <strain evidence="8">CL551</strain>
    </source>
</reference>
<keyword evidence="9" id="KW-1185">Reference proteome</keyword>
<name>A0A9N8ZP94_9GLOM</name>
<proteinExistence type="predicted"/>
<comment type="caution">
    <text evidence="8">The sequence shown here is derived from an EMBL/GenBank/DDBJ whole genome shotgun (WGS) entry which is preliminary data.</text>
</comment>
<dbReference type="Pfam" id="PF06839">
    <property type="entry name" value="Zn_ribbon_GRF"/>
    <property type="match status" value="1"/>
</dbReference>
<dbReference type="AlphaFoldDB" id="A0A9N8ZP94"/>
<organism evidence="8 9">
    <name type="scientific">Acaulospora morrowiae</name>
    <dbReference type="NCBI Taxonomy" id="94023"/>
    <lineage>
        <taxon>Eukaryota</taxon>
        <taxon>Fungi</taxon>
        <taxon>Fungi incertae sedis</taxon>
        <taxon>Mucoromycota</taxon>
        <taxon>Glomeromycotina</taxon>
        <taxon>Glomeromycetes</taxon>
        <taxon>Diversisporales</taxon>
        <taxon>Acaulosporaceae</taxon>
        <taxon>Acaulospora</taxon>
    </lineage>
</organism>
<feature type="compositionally biased region" description="Polar residues" evidence="6">
    <location>
        <begin position="48"/>
        <end position="63"/>
    </location>
</feature>
<evidence type="ECO:0000313" key="8">
    <source>
        <dbReference type="EMBL" id="CAG8502563.1"/>
    </source>
</evidence>
<protein>
    <submittedName>
        <fullName evidence="8">5501_t:CDS:1</fullName>
    </submittedName>
</protein>
<feature type="compositionally biased region" description="Polar residues" evidence="6">
    <location>
        <begin position="17"/>
        <end position="27"/>
    </location>
</feature>
<feature type="region of interest" description="Disordered" evidence="6">
    <location>
        <begin position="1"/>
        <end position="27"/>
    </location>
</feature>
<evidence type="ECO:0000313" key="9">
    <source>
        <dbReference type="Proteomes" id="UP000789342"/>
    </source>
</evidence>
<accession>A0A9N8ZP94</accession>
<feature type="compositionally biased region" description="Low complexity" evidence="6">
    <location>
        <begin position="375"/>
        <end position="387"/>
    </location>
</feature>
<dbReference type="OrthoDB" id="430051at2759"/>
<evidence type="ECO:0000256" key="4">
    <source>
        <dbReference type="PROSITE-ProRule" id="PRU01343"/>
    </source>
</evidence>
<dbReference type="Proteomes" id="UP000789342">
    <property type="component" value="Unassembled WGS sequence"/>
</dbReference>
<evidence type="ECO:0000256" key="6">
    <source>
        <dbReference type="SAM" id="MobiDB-lite"/>
    </source>
</evidence>
<evidence type="ECO:0000256" key="5">
    <source>
        <dbReference type="SAM" id="Coils"/>
    </source>
</evidence>
<keyword evidence="1" id="KW-0479">Metal-binding</keyword>
<feature type="compositionally biased region" description="Polar residues" evidence="6">
    <location>
        <begin position="406"/>
        <end position="438"/>
    </location>
</feature>
<keyword evidence="3" id="KW-0862">Zinc</keyword>
<evidence type="ECO:0000256" key="2">
    <source>
        <dbReference type="ARBA" id="ARBA00022771"/>
    </source>
</evidence>
<evidence type="ECO:0000256" key="1">
    <source>
        <dbReference type="ARBA" id="ARBA00022723"/>
    </source>
</evidence>
<keyword evidence="2 4" id="KW-0863">Zinc-finger</keyword>
<feature type="region of interest" description="Disordered" evidence="6">
    <location>
        <begin position="48"/>
        <end position="73"/>
    </location>
</feature>